<name>A0ABM1EWV2_PRICU</name>
<evidence type="ECO:0000256" key="1">
    <source>
        <dbReference type="SAM" id="MobiDB-lite"/>
    </source>
</evidence>
<dbReference type="RefSeq" id="XP_014676673.1">
    <property type="nucleotide sequence ID" value="XM_014821187.1"/>
</dbReference>
<reference evidence="3" key="1">
    <citation type="submission" date="2025-08" db="UniProtKB">
        <authorList>
            <consortium name="RefSeq"/>
        </authorList>
    </citation>
    <scope>IDENTIFICATION</scope>
</reference>
<protein>
    <submittedName>
        <fullName evidence="3">Serine/threonine-protein kinase SMG1-like</fullName>
    </submittedName>
</protein>
<evidence type="ECO:0000313" key="2">
    <source>
        <dbReference type="Proteomes" id="UP000695022"/>
    </source>
</evidence>
<proteinExistence type="predicted"/>
<sequence>MASGRYELAAKELRALVEAYSESLAVDQPDTDPPPTSSVFVPPPSPTHKAAPEHDPFIGRFLVQQVAECYVQLGSWTEVLRWQERVKDMRNEHGGAPTQQAFTTTLDTNYVRALSSFEQRDYRQADTHLQLVSDELLHAGVAWEQHELIDCCDRHLLRQATNLALGKKLSAVPTELENIMSLAHSVLRIGVLDSPPLLCPEAVIMAQCAEMLQPLAAKKTAGAFPFRDTIALDPQDHYARHLGIAIRYVAYAARKKQENGLATELAQRPLAELYLTGASLARKQQNLSLARDLILALVADRATPEGAVVVEGAKLLSSLGQTREAVEAACGGVVHVVKDFVGSGAQLAECQEPMARSLLDIAKWLQQDQKHLASLAAQLGMLGQGDGVDAPLTATAASLATLLARQEDIRRVDGDDWKIAASSVVMETDAVLGRLLHLSALTAPGLAKAWSALASWCYKWGRKSVDNASHGSVGLLPAEQEAILDLLPKVNEIERCFAARLRVNLLMNFLEHLDKLMYNAYEGCAVAMNPAPKVVRTFFRTNRATCQEWLHRVRAAAIQVALHCGLPAVAVHHAMELLAEMKAAAATQ</sequence>
<feature type="region of interest" description="Disordered" evidence="1">
    <location>
        <begin position="25"/>
        <end position="53"/>
    </location>
</feature>
<evidence type="ECO:0000313" key="3">
    <source>
        <dbReference type="RefSeq" id="XP_014676673.1"/>
    </source>
</evidence>
<gene>
    <name evidence="3" type="primary">LOC106816563</name>
</gene>
<organism evidence="2 3">
    <name type="scientific">Priapulus caudatus</name>
    <name type="common">Priapulid worm</name>
    <dbReference type="NCBI Taxonomy" id="37621"/>
    <lineage>
        <taxon>Eukaryota</taxon>
        <taxon>Metazoa</taxon>
        <taxon>Ecdysozoa</taxon>
        <taxon>Scalidophora</taxon>
        <taxon>Priapulida</taxon>
        <taxon>Priapulimorpha</taxon>
        <taxon>Priapulimorphida</taxon>
        <taxon>Priapulidae</taxon>
        <taxon>Priapulus</taxon>
    </lineage>
</organism>
<feature type="non-terminal residue" evidence="3">
    <location>
        <position position="588"/>
    </location>
</feature>
<dbReference type="Proteomes" id="UP000695022">
    <property type="component" value="Unplaced"/>
</dbReference>
<keyword evidence="2" id="KW-1185">Reference proteome</keyword>
<accession>A0ABM1EWV2</accession>
<dbReference type="InterPro" id="IPR031559">
    <property type="entry name" value="SMG1"/>
</dbReference>
<feature type="compositionally biased region" description="Pro residues" evidence="1">
    <location>
        <begin position="31"/>
        <end position="46"/>
    </location>
</feature>
<dbReference type="Pfam" id="PF15785">
    <property type="entry name" value="SMG1"/>
    <property type="match status" value="1"/>
</dbReference>
<dbReference type="GeneID" id="106816563"/>